<protein>
    <submittedName>
        <fullName evidence="2">Metallophosphoesterase</fullName>
    </submittedName>
</protein>
<dbReference type="InterPro" id="IPR029052">
    <property type="entry name" value="Metallo-depent_PP-like"/>
</dbReference>
<reference evidence="2" key="1">
    <citation type="submission" date="2020-02" db="EMBL/GenBank/DDBJ databases">
        <authorList>
            <person name="Chen W.-M."/>
        </authorList>
    </citation>
    <scope>NUCLEOTIDE SEQUENCE</scope>
    <source>
        <strain evidence="2">NBD-18</strain>
    </source>
</reference>
<dbReference type="GO" id="GO:0016787">
    <property type="term" value="F:hydrolase activity"/>
    <property type="evidence" value="ECO:0007669"/>
    <property type="project" value="InterPro"/>
</dbReference>
<feature type="domain" description="Calcineurin-like phosphoesterase" evidence="1">
    <location>
        <begin position="1"/>
        <end position="234"/>
    </location>
</feature>
<proteinExistence type="predicted"/>
<dbReference type="PANTHER" id="PTHR37844">
    <property type="entry name" value="SER/THR PROTEIN PHOSPHATASE SUPERFAMILY (AFU_ORTHOLOGUE AFUA_1G14840)"/>
    <property type="match status" value="1"/>
</dbReference>
<sequence length="278" mass="31305">MRIQLLSDLHLECEPDLMPQAAANIDVLVLAGDIGSYQAGSLLKGDDFGLTRFSPLRSDSPWPRVLYLPGNHEFDSLDYEKTYAHLRDTCTRLGIDWLESEIITIGPIRFIGSTLWSDFESLARQESTMTLQMRALEKAYRAANFYLQKHTTYRNGEPMLAEDIRQLGLTAQAWLKSALETPFNGTTIAVTHFAPILESADPRYGLTPGTAGFCNALDHLLPLAKLWLHGHLHCTNDYIVNGHHNGRDWSCRVAANPRGYADKQEQRSFQEAFVIEVN</sequence>
<gene>
    <name evidence="2" type="ORF">G3I67_03600</name>
</gene>
<dbReference type="Pfam" id="PF00149">
    <property type="entry name" value="Metallophos"/>
    <property type="match status" value="1"/>
</dbReference>
<evidence type="ECO:0000259" key="1">
    <source>
        <dbReference type="Pfam" id="PF00149"/>
    </source>
</evidence>
<evidence type="ECO:0000313" key="2">
    <source>
        <dbReference type="EMBL" id="NDY82311.1"/>
    </source>
</evidence>
<name>A0A6B2QVY5_9BURK</name>
<organism evidence="2">
    <name type="scientific">Sheuella amnicola</name>
    <dbReference type="NCBI Taxonomy" id="2707330"/>
    <lineage>
        <taxon>Bacteria</taxon>
        <taxon>Pseudomonadati</taxon>
        <taxon>Pseudomonadota</taxon>
        <taxon>Betaproteobacteria</taxon>
        <taxon>Burkholderiales</taxon>
        <taxon>Alcaligenaceae</taxon>
        <taxon>Sheuella</taxon>
    </lineage>
</organism>
<comment type="caution">
    <text evidence="2">The sequence shown here is derived from an EMBL/GenBank/DDBJ whole genome shotgun (WGS) entry which is preliminary data.</text>
</comment>
<accession>A0A6B2QVY5</accession>
<dbReference type="RefSeq" id="WP_163651618.1">
    <property type="nucleotide sequence ID" value="NZ_JAAGRN010000002.1"/>
</dbReference>
<dbReference type="PANTHER" id="PTHR37844:SF2">
    <property type="entry name" value="SER_THR PROTEIN PHOSPHATASE SUPERFAMILY (AFU_ORTHOLOGUE AFUA_1G14840)"/>
    <property type="match status" value="1"/>
</dbReference>
<dbReference type="EMBL" id="JAAGRN010000002">
    <property type="protein sequence ID" value="NDY82311.1"/>
    <property type="molecule type" value="Genomic_DNA"/>
</dbReference>
<dbReference type="SUPFAM" id="SSF56300">
    <property type="entry name" value="Metallo-dependent phosphatases"/>
    <property type="match status" value="1"/>
</dbReference>
<dbReference type="AlphaFoldDB" id="A0A6B2QVY5"/>
<dbReference type="InterPro" id="IPR004843">
    <property type="entry name" value="Calcineurin-like_PHP"/>
</dbReference>
<dbReference type="Gene3D" id="3.60.21.10">
    <property type="match status" value="1"/>
</dbReference>